<protein>
    <submittedName>
        <fullName evidence="1">Uncharacterized protein</fullName>
    </submittedName>
</protein>
<evidence type="ECO:0000313" key="1">
    <source>
        <dbReference type="EMBL" id="GBP25984.1"/>
    </source>
</evidence>
<dbReference type="EMBL" id="BGZK01000174">
    <property type="protein sequence ID" value="GBP25984.1"/>
    <property type="molecule type" value="Genomic_DNA"/>
</dbReference>
<dbReference type="OrthoDB" id="75807at2759"/>
<dbReference type="Proteomes" id="UP000299102">
    <property type="component" value="Unassembled WGS sequence"/>
</dbReference>
<name>A0A4C1UJC3_EUMVA</name>
<proteinExistence type="predicted"/>
<accession>A0A4C1UJC3</accession>
<dbReference type="AlphaFoldDB" id="A0A4C1UJC3"/>
<sequence>MTHREFRYQIAVSLKMRHIPSPPACSLTSRPELRLDRTKNHIRGNSFSFQVCSLKYPIRNWTVIGSSVCKVELCVLKDDCSLENHAVGTLPLRRLKRDKPRRGHWLDQ</sequence>
<gene>
    <name evidence="1" type="ORF">EVAR_84543_1</name>
</gene>
<keyword evidence="2" id="KW-1185">Reference proteome</keyword>
<evidence type="ECO:0000313" key="2">
    <source>
        <dbReference type="Proteomes" id="UP000299102"/>
    </source>
</evidence>
<reference evidence="1 2" key="1">
    <citation type="journal article" date="2019" name="Commun. Biol.">
        <title>The bagworm genome reveals a unique fibroin gene that provides high tensile strength.</title>
        <authorList>
            <person name="Kono N."/>
            <person name="Nakamura H."/>
            <person name="Ohtoshi R."/>
            <person name="Tomita M."/>
            <person name="Numata K."/>
            <person name="Arakawa K."/>
        </authorList>
    </citation>
    <scope>NUCLEOTIDE SEQUENCE [LARGE SCALE GENOMIC DNA]</scope>
</reference>
<comment type="caution">
    <text evidence="1">The sequence shown here is derived from an EMBL/GenBank/DDBJ whole genome shotgun (WGS) entry which is preliminary data.</text>
</comment>
<organism evidence="1 2">
    <name type="scientific">Eumeta variegata</name>
    <name type="common">Bagworm moth</name>
    <name type="synonym">Eumeta japonica</name>
    <dbReference type="NCBI Taxonomy" id="151549"/>
    <lineage>
        <taxon>Eukaryota</taxon>
        <taxon>Metazoa</taxon>
        <taxon>Ecdysozoa</taxon>
        <taxon>Arthropoda</taxon>
        <taxon>Hexapoda</taxon>
        <taxon>Insecta</taxon>
        <taxon>Pterygota</taxon>
        <taxon>Neoptera</taxon>
        <taxon>Endopterygota</taxon>
        <taxon>Lepidoptera</taxon>
        <taxon>Glossata</taxon>
        <taxon>Ditrysia</taxon>
        <taxon>Tineoidea</taxon>
        <taxon>Psychidae</taxon>
        <taxon>Oiketicinae</taxon>
        <taxon>Eumeta</taxon>
    </lineage>
</organism>